<evidence type="ECO:0000313" key="1">
    <source>
        <dbReference type="EMBL" id="NCU16284.1"/>
    </source>
</evidence>
<evidence type="ECO:0008006" key="3">
    <source>
        <dbReference type="Google" id="ProtNLM"/>
    </source>
</evidence>
<organism evidence="1 2">
    <name type="scientific">Pallidibacillus pasinlerensis</name>
    <dbReference type="NCBI Taxonomy" id="2703818"/>
    <lineage>
        <taxon>Bacteria</taxon>
        <taxon>Bacillati</taxon>
        <taxon>Bacillota</taxon>
        <taxon>Bacilli</taxon>
        <taxon>Bacillales</taxon>
        <taxon>Bacillaceae</taxon>
        <taxon>Pallidibacillus</taxon>
    </lineage>
</organism>
<reference evidence="1 2" key="1">
    <citation type="submission" date="2020-01" db="EMBL/GenBank/DDBJ databases">
        <title>A novel Bacillus sp. from Pasinler.</title>
        <authorList>
            <person name="Adiguzel A."/>
            <person name="Ay H."/>
            <person name="Baltaci M.O."/>
        </authorList>
    </citation>
    <scope>NUCLEOTIDE SEQUENCE [LARGE SCALE GENOMIC DNA]</scope>
    <source>
        <strain evidence="1 2">P1</strain>
    </source>
</reference>
<evidence type="ECO:0000313" key="2">
    <source>
        <dbReference type="Proteomes" id="UP000743899"/>
    </source>
</evidence>
<dbReference type="SUPFAM" id="SSF143842">
    <property type="entry name" value="YwmB-like"/>
    <property type="match status" value="1"/>
</dbReference>
<name>A0ABX0A128_9BACI</name>
<dbReference type="InterPro" id="IPR014794">
    <property type="entry name" value="DUF1779"/>
</dbReference>
<accession>A0ABX0A128</accession>
<gene>
    <name evidence="1" type="ORF">GW534_00645</name>
</gene>
<keyword evidence="2" id="KW-1185">Reference proteome</keyword>
<comment type="caution">
    <text evidence="1">The sequence shown here is derived from an EMBL/GenBank/DDBJ whole genome shotgun (WGS) entry which is preliminary data.</text>
</comment>
<sequence>MVNKLLVQVTVCTLLFVFILNTFEKEAKVTNEFDLNKMNEVVIKHNGKITEWSIFAREELSNIDTQQLEEIYSHLKSQFPQFLWTKDINSDRINITGTVSDQSLHYVENLQIVANLNEKNIIHGFILYEIKGSKWNKNVQHVIKVKLDDISSNIFHKTTVFFSCLKGEFGDKIDGVIAKKSKEMVNDFKGKIIEKLEEKDFTSLTVQSPYFSYEMQTENGSFNVQIALRENGIDEKTTFVIGTPIITIEY</sequence>
<dbReference type="InterPro" id="IPR036209">
    <property type="entry name" value="YwmB-like_sf"/>
</dbReference>
<dbReference type="EMBL" id="JAACYS010000002">
    <property type="protein sequence ID" value="NCU16284.1"/>
    <property type="molecule type" value="Genomic_DNA"/>
</dbReference>
<dbReference type="Gene3D" id="3.30.360.40">
    <property type="entry name" value="YwmB-like"/>
    <property type="match status" value="1"/>
</dbReference>
<proteinExistence type="predicted"/>
<dbReference type="Gene3D" id="3.30.2030.10">
    <property type="entry name" value="YwmB-like"/>
    <property type="match status" value="1"/>
</dbReference>
<dbReference type="Proteomes" id="UP000743899">
    <property type="component" value="Unassembled WGS sequence"/>
</dbReference>
<dbReference type="RefSeq" id="WP_161919122.1">
    <property type="nucleotide sequence ID" value="NZ_JAACYS010000002.1"/>
</dbReference>
<protein>
    <recommendedName>
        <fullName evidence="3">TATA-box binding protein</fullName>
    </recommendedName>
</protein>
<dbReference type="Pfam" id="PF08680">
    <property type="entry name" value="DUF1779"/>
    <property type="match status" value="1"/>
</dbReference>